<organism evidence="3 4">
    <name type="scientific">Branchiibius hedensis</name>
    <dbReference type="NCBI Taxonomy" id="672460"/>
    <lineage>
        <taxon>Bacteria</taxon>
        <taxon>Bacillati</taxon>
        <taxon>Actinomycetota</taxon>
        <taxon>Actinomycetes</taxon>
        <taxon>Micrococcales</taxon>
        <taxon>Dermacoccaceae</taxon>
        <taxon>Branchiibius</taxon>
    </lineage>
</organism>
<sequence>MTKSTRVAGAALVLGSALLASACGDGGSGKPSSSTTSSASPSTGSATHPSAPTSTTSDPNSPATRARAMVDQYFSVSDRCLFDPQSAPMTCFDGVAIGTELDSLRNTLTSAKTAYTKQIGSTQVISVKQTKIDLTNKPKETPPSIPIVTYSVCFDVSKVNIVDYQGKSIVPPDRKPRAVETVAVANYQYPKATGWRVAYTQPTGKTC</sequence>
<feature type="signal peptide" evidence="2">
    <location>
        <begin position="1"/>
        <end position="22"/>
    </location>
</feature>
<proteinExistence type="predicted"/>
<gene>
    <name evidence="3" type="ORF">SAMN04489750_3853</name>
</gene>
<reference evidence="4" key="1">
    <citation type="submission" date="2016-10" db="EMBL/GenBank/DDBJ databases">
        <authorList>
            <person name="Varghese N."/>
            <person name="Submissions S."/>
        </authorList>
    </citation>
    <scope>NUCLEOTIDE SEQUENCE [LARGE SCALE GENOMIC DNA]</scope>
    <source>
        <strain evidence="4">DSM 22951</strain>
    </source>
</reference>
<keyword evidence="2" id="KW-0732">Signal</keyword>
<protein>
    <recommendedName>
        <fullName evidence="5">Lipoprotein</fullName>
    </recommendedName>
</protein>
<keyword evidence="4" id="KW-1185">Reference proteome</keyword>
<evidence type="ECO:0008006" key="5">
    <source>
        <dbReference type="Google" id="ProtNLM"/>
    </source>
</evidence>
<dbReference type="Proteomes" id="UP000250028">
    <property type="component" value="Unassembled WGS sequence"/>
</dbReference>
<evidence type="ECO:0000256" key="2">
    <source>
        <dbReference type="SAM" id="SignalP"/>
    </source>
</evidence>
<dbReference type="PROSITE" id="PS51257">
    <property type="entry name" value="PROKAR_LIPOPROTEIN"/>
    <property type="match status" value="1"/>
</dbReference>
<evidence type="ECO:0000256" key="1">
    <source>
        <dbReference type="SAM" id="MobiDB-lite"/>
    </source>
</evidence>
<feature type="compositionally biased region" description="Low complexity" evidence="1">
    <location>
        <begin position="30"/>
        <end position="64"/>
    </location>
</feature>
<dbReference type="AlphaFoldDB" id="A0A2Y9BMT5"/>
<evidence type="ECO:0000313" key="4">
    <source>
        <dbReference type="Proteomes" id="UP000250028"/>
    </source>
</evidence>
<accession>A0A2Y9BMT5</accession>
<feature type="region of interest" description="Disordered" evidence="1">
    <location>
        <begin position="24"/>
        <end position="64"/>
    </location>
</feature>
<dbReference type="EMBL" id="UESZ01000002">
    <property type="protein sequence ID" value="SSA59048.1"/>
    <property type="molecule type" value="Genomic_DNA"/>
</dbReference>
<feature type="chain" id="PRO_5016067842" description="Lipoprotein" evidence="2">
    <location>
        <begin position="23"/>
        <end position="207"/>
    </location>
</feature>
<name>A0A2Y9BMT5_9MICO</name>
<evidence type="ECO:0000313" key="3">
    <source>
        <dbReference type="EMBL" id="SSA59048.1"/>
    </source>
</evidence>